<dbReference type="InterPro" id="IPR005920">
    <property type="entry name" value="HutI"/>
</dbReference>
<gene>
    <name evidence="4" type="ORF">S01H4_04332</name>
</gene>
<feature type="non-terminal residue" evidence="4">
    <location>
        <position position="53"/>
    </location>
</feature>
<dbReference type="GO" id="GO:0005737">
    <property type="term" value="C:cytoplasm"/>
    <property type="evidence" value="ECO:0007669"/>
    <property type="project" value="InterPro"/>
</dbReference>
<dbReference type="PANTHER" id="PTHR42752:SF1">
    <property type="entry name" value="IMIDAZOLONEPROPIONASE-RELATED"/>
    <property type="match status" value="1"/>
</dbReference>
<keyword evidence="2" id="KW-0378">Hydrolase</keyword>
<evidence type="ECO:0000256" key="2">
    <source>
        <dbReference type="ARBA" id="ARBA00022801"/>
    </source>
</evidence>
<accession>X1ATZ3</accession>
<evidence type="ECO:0000313" key="4">
    <source>
        <dbReference type="EMBL" id="GAG63326.1"/>
    </source>
</evidence>
<dbReference type="SUPFAM" id="SSF51338">
    <property type="entry name" value="Composite domain of metallo-dependent hydrolases"/>
    <property type="match status" value="1"/>
</dbReference>
<comment type="caution">
    <text evidence="4">The sequence shown here is derived from an EMBL/GenBank/DDBJ whole genome shotgun (WGS) entry which is preliminary data.</text>
</comment>
<keyword evidence="1" id="KW-0479">Metal-binding</keyword>
<dbReference type="EMBL" id="BART01001152">
    <property type="protein sequence ID" value="GAG63326.1"/>
    <property type="molecule type" value="Genomic_DNA"/>
</dbReference>
<dbReference type="GO" id="GO:0046872">
    <property type="term" value="F:metal ion binding"/>
    <property type="evidence" value="ECO:0007669"/>
    <property type="project" value="UniProtKB-KW"/>
</dbReference>
<dbReference type="Pfam" id="PF01979">
    <property type="entry name" value="Amidohydro_1"/>
    <property type="match status" value="1"/>
</dbReference>
<dbReference type="GO" id="GO:0019556">
    <property type="term" value="P:L-histidine catabolic process to glutamate and formamide"/>
    <property type="evidence" value="ECO:0007669"/>
    <property type="project" value="InterPro"/>
</dbReference>
<feature type="domain" description="Amidohydrolase-related" evidence="3">
    <location>
        <begin position="3"/>
        <end position="44"/>
    </location>
</feature>
<dbReference type="GO" id="GO:0050480">
    <property type="term" value="F:imidazolonepropionase activity"/>
    <property type="evidence" value="ECO:0007669"/>
    <property type="project" value="TreeGrafter"/>
</dbReference>
<organism evidence="4">
    <name type="scientific">marine sediment metagenome</name>
    <dbReference type="NCBI Taxonomy" id="412755"/>
    <lineage>
        <taxon>unclassified sequences</taxon>
        <taxon>metagenomes</taxon>
        <taxon>ecological metagenomes</taxon>
    </lineage>
</organism>
<protein>
    <recommendedName>
        <fullName evidence="3">Amidohydrolase-related domain-containing protein</fullName>
    </recommendedName>
</protein>
<name>X1ATZ3_9ZZZZ</name>
<reference evidence="4" key="1">
    <citation type="journal article" date="2014" name="Front. Microbiol.">
        <title>High frequency of phylogenetically diverse reductive dehalogenase-homologous genes in deep subseafloor sedimentary metagenomes.</title>
        <authorList>
            <person name="Kawai M."/>
            <person name="Futagami T."/>
            <person name="Toyoda A."/>
            <person name="Takaki Y."/>
            <person name="Nishi S."/>
            <person name="Hori S."/>
            <person name="Arai W."/>
            <person name="Tsubouchi T."/>
            <person name="Morono Y."/>
            <person name="Uchiyama I."/>
            <person name="Ito T."/>
            <person name="Fujiyama A."/>
            <person name="Inagaki F."/>
            <person name="Takami H."/>
        </authorList>
    </citation>
    <scope>NUCLEOTIDE SEQUENCE</scope>
    <source>
        <strain evidence="4">Expedition CK06-06</strain>
    </source>
</reference>
<dbReference type="Gene3D" id="3.20.20.140">
    <property type="entry name" value="Metal-dependent hydrolases"/>
    <property type="match status" value="1"/>
</dbReference>
<dbReference type="InterPro" id="IPR006680">
    <property type="entry name" value="Amidohydro-rel"/>
</dbReference>
<dbReference type="PANTHER" id="PTHR42752">
    <property type="entry name" value="IMIDAZOLONEPROPIONASE"/>
    <property type="match status" value="1"/>
</dbReference>
<evidence type="ECO:0000256" key="1">
    <source>
        <dbReference type="ARBA" id="ARBA00022723"/>
    </source>
</evidence>
<evidence type="ECO:0000259" key="3">
    <source>
        <dbReference type="Pfam" id="PF01979"/>
    </source>
</evidence>
<dbReference type="AlphaFoldDB" id="X1ATZ3"/>
<dbReference type="InterPro" id="IPR011059">
    <property type="entry name" value="Metal-dep_hydrolase_composite"/>
</dbReference>
<sequence>MRMSVEEVITSTTINAACALDLQYDVGSIEVGKKSDIVIWDVNNYKQIPYFLG</sequence>
<proteinExistence type="predicted"/>